<reference evidence="5" key="1">
    <citation type="journal article" date="2015" name="Nature">
        <title>Complex archaea that bridge the gap between prokaryotes and eukaryotes.</title>
        <authorList>
            <person name="Spang A."/>
            <person name="Saw J.H."/>
            <person name="Jorgensen S.L."/>
            <person name="Zaremba-Niedzwiedzka K."/>
            <person name="Martijn J."/>
            <person name="Lind A.E."/>
            <person name="van Eijk R."/>
            <person name="Schleper C."/>
            <person name="Guy L."/>
            <person name="Ettema T.J."/>
        </authorList>
    </citation>
    <scope>NUCLEOTIDE SEQUENCE</scope>
</reference>
<keyword evidence="4" id="KW-0862">Zinc</keyword>
<dbReference type="InterPro" id="IPR036874">
    <property type="entry name" value="Carbonic_anhydrase_sf"/>
</dbReference>
<evidence type="ECO:0000313" key="5">
    <source>
        <dbReference type="EMBL" id="KKM52373.1"/>
    </source>
</evidence>
<dbReference type="GO" id="GO:0004089">
    <property type="term" value="F:carbonate dehydratase activity"/>
    <property type="evidence" value="ECO:0007669"/>
    <property type="project" value="InterPro"/>
</dbReference>
<feature type="non-terminal residue" evidence="5">
    <location>
        <position position="1"/>
    </location>
</feature>
<evidence type="ECO:0000256" key="1">
    <source>
        <dbReference type="ARBA" id="ARBA00001947"/>
    </source>
</evidence>
<dbReference type="SUPFAM" id="SSF53056">
    <property type="entry name" value="beta-carbonic anhydrase, cab"/>
    <property type="match status" value="1"/>
</dbReference>
<organism evidence="5">
    <name type="scientific">marine sediment metagenome</name>
    <dbReference type="NCBI Taxonomy" id="412755"/>
    <lineage>
        <taxon>unclassified sequences</taxon>
        <taxon>metagenomes</taxon>
        <taxon>ecological metagenomes</taxon>
    </lineage>
</organism>
<dbReference type="Gene3D" id="3.40.1050.10">
    <property type="entry name" value="Carbonic anhydrase"/>
    <property type="match status" value="1"/>
</dbReference>
<keyword evidence="3" id="KW-0479">Metal-binding</keyword>
<dbReference type="InterPro" id="IPR001765">
    <property type="entry name" value="Carbonic_anhydrase"/>
</dbReference>
<name>A0A0F9IP85_9ZZZZ</name>
<sequence>IYTQDMLRSILLTIIEYNIKYIIILGHLDCGMTKIKLIELAKKIPHSFLSSIYDPNLDVFSEVGKFFKPFNDELRNIKEQVDTLEKIKNFFPMIKVTGMLYDVDSGWIFEYEKFKKFAFIENFKKQYQSILTEKKDQFKNYLESIENETTIITDLNRNLKELKVCEGEAEQPPINPVDDDMKITNKTQKSKNDVFTNNKEDQDVNLMHINKIQFIIPKIRVPKILFHGVKIHKPKIITKRREI</sequence>
<dbReference type="GO" id="GO:0008270">
    <property type="term" value="F:zinc ion binding"/>
    <property type="evidence" value="ECO:0007669"/>
    <property type="project" value="InterPro"/>
</dbReference>
<comment type="cofactor">
    <cofactor evidence="1">
        <name>Zn(2+)</name>
        <dbReference type="ChEBI" id="CHEBI:29105"/>
    </cofactor>
</comment>
<evidence type="ECO:0000256" key="2">
    <source>
        <dbReference type="ARBA" id="ARBA00006217"/>
    </source>
</evidence>
<gene>
    <name evidence="5" type="ORF">LCGC14_1554880</name>
</gene>
<dbReference type="PANTHER" id="PTHR43175">
    <property type="entry name" value="CARBONIC ANHYDRASE"/>
    <property type="match status" value="1"/>
</dbReference>
<comment type="caution">
    <text evidence="5">The sequence shown here is derived from an EMBL/GenBank/DDBJ whole genome shotgun (WGS) entry which is preliminary data.</text>
</comment>
<dbReference type="EMBL" id="LAZR01011935">
    <property type="protein sequence ID" value="KKM52373.1"/>
    <property type="molecule type" value="Genomic_DNA"/>
</dbReference>
<protein>
    <recommendedName>
        <fullName evidence="6">Carbonic anhydrase</fullName>
    </recommendedName>
</protein>
<evidence type="ECO:0000256" key="3">
    <source>
        <dbReference type="ARBA" id="ARBA00022723"/>
    </source>
</evidence>
<dbReference type="AlphaFoldDB" id="A0A0F9IP85"/>
<dbReference type="PANTHER" id="PTHR43175:SF3">
    <property type="entry name" value="CARBON DISULFIDE HYDROLASE"/>
    <property type="match status" value="1"/>
</dbReference>
<evidence type="ECO:0008006" key="6">
    <source>
        <dbReference type="Google" id="ProtNLM"/>
    </source>
</evidence>
<comment type="similarity">
    <text evidence="2">Belongs to the beta-class carbonic anhydrase family.</text>
</comment>
<accession>A0A0F9IP85</accession>
<proteinExistence type="inferred from homology"/>
<evidence type="ECO:0000256" key="4">
    <source>
        <dbReference type="ARBA" id="ARBA00022833"/>
    </source>
</evidence>